<keyword evidence="3" id="KW-1003">Cell membrane</keyword>
<feature type="transmembrane region" description="Helical" evidence="9">
    <location>
        <begin position="288"/>
        <end position="304"/>
    </location>
</feature>
<dbReference type="SUPFAM" id="SSF90123">
    <property type="entry name" value="ABC transporter transmembrane region"/>
    <property type="match status" value="1"/>
</dbReference>
<evidence type="ECO:0000256" key="8">
    <source>
        <dbReference type="ARBA" id="ARBA00023136"/>
    </source>
</evidence>
<evidence type="ECO:0000259" key="10">
    <source>
        <dbReference type="PROSITE" id="PS50893"/>
    </source>
</evidence>
<dbReference type="GO" id="GO:0016887">
    <property type="term" value="F:ATP hydrolysis activity"/>
    <property type="evidence" value="ECO:0007669"/>
    <property type="project" value="InterPro"/>
</dbReference>
<dbReference type="PROSITE" id="PS00211">
    <property type="entry name" value="ABC_TRANSPORTER_1"/>
    <property type="match status" value="1"/>
</dbReference>
<feature type="domain" description="ABC transmembrane type-1" evidence="11">
    <location>
        <begin position="62"/>
        <end position="319"/>
    </location>
</feature>
<dbReference type="PANTHER" id="PTHR43394:SF1">
    <property type="entry name" value="ATP-BINDING CASSETTE SUB-FAMILY B MEMBER 10, MITOCHONDRIAL"/>
    <property type="match status" value="1"/>
</dbReference>
<evidence type="ECO:0000256" key="6">
    <source>
        <dbReference type="ARBA" id="ARBA00022840"/>
    </source>
</evidence>
<keyword evidence="2" id="KW-0813">Transport</keyword>
<organism evidence="12 13">
    <name type="scientific">Roseovarius azorensis</name>
    <dbReference type="NCBI Taxonomy" id="1287727"/>
    <lineage>
        <taxon>Bacteria</taxon>
        <taxon>Pseudomonadati</taxon>
        <taxon>Pseudomonadota</taxon>
        <taxon>Alphaproteobacteria</taxon>
        <taxon>Rhodobacterales</taxon>
        <taxon>Roseobacteraceae</taxon>
        <taxon>Roseovarius</taxon>
    </lineage>
</organism>
<dbReference type="InterPro" id="IPR003593">
    <property type="entry name" value="AAA+_ATPase"/>
</dbReference>
<dbReference type="Gene3D" id="1.20.1560.10">
    <property type="entry name" value="ABC transporter type 1, transmembrane domain"/>
    <property type="match status" value="1"/>
</dbReference>
<accession>A0A1H7QHL7</accession>
<dbReference type="SUPFAM" id="SSF52540">
    <property type="entry name" value="P-loop containing nucleoside triphosphate hydrolases"/>
    <property type="match status" value="1"/>
</dbReference>
<evidence type="ECO:0000313" key="12">
    <source>
        <dbReference type="EMBL" id="SEL47289.1"/>
    </source>
</evidence>
<keyword evidence="6 12" id="KW-0067">ATP-binding</keyword>
<dbReference type="PANTHER" id="PTHR43394">
    <property type="entry name" value="ATP-DEPENDENT PERMEASE MDL1, MITOCHONDRIAL"/>
    <property type="match status" value="1"/>
</dbReference>
<keyword evidence="7 9" id="KW-1133">Transmembrane helix</keyword>
<dbReference type="Gene3D" id="3.40.50.300">
    <property type="entry name" value="P-loop containing nucleotide triphosphate hydrolases"/>
    <property type="match status" value="1"/>
</dbReference>
<keyword evidence="8 9" id="KW-0472">Membrane</keyword>
<evidence type="ECO:0000259" key="11">
    <source>
        <dbReference type="PROSITE" id="PS50929"/>
    </source>
</evidence>
<evidence type="ECO:0000256" key="4">
    <source>
        <dbReference type="ARBA" id="ARBA00022692"/>
    </source>
</evidence>
<dbReference type="InterPro" id="IPR011527">
    <property type="entry name" value="ABC1_TM_dom"/>
</dbReference>
<dbReference type="GO" id="GO:0005524">
    <property type="term" value="F:ATP binding"/>
    <property type="evidence" value="ECO:0007669"/>
    <property type="project" value="UniProtKB-KW"/>
</dbReference>
<name>A0A1H7QHL7_9RHOB</name>
<dbReference type="InterPro" id="IPR003439">
    <property type="entry name" value="ABC_transporter-like_ATP-bd"/>
</dbReference>
<keyword evidence="4 9" id="KW-0812">Transmembrane</keyword>
<dbReference type="InterPro" id="IPR039421">
    <property type="entry name" value="Type_1_exporter"/>
</dbReference>
<dbReference type="GO" id="GO:0005886">
    <property type="term" value="C:plasma membrane"/>
    <property type="evidence" value="ECO:0007669"/>
    <property type="project" value="UniProtKB-SubCell"/>
</dbReference>
<sequence>MSELSTKKQMFTSQDIDNIKWFWNLYLKDKAPWLGLVLGMVSIQAVVYQQFLALTENGLRVIFEEGSLGQLVMVCFVVFLLFATRALLSYAVPRLSVWLASNAVRKMRQDMIRHLLRLDLAYFEKTKSGDIILKLVNQVDGLSSFVGQGTVGAVRDFLTVVVVSGYLIYKSPLLFAAAIIVIPVLILLMVAVSAKIKEIQQKAENAFGNYMSGIEEMVNGMRTVKISGQESRERERLFEATDGIRDLTINLNSAQALFPPSIDLVSAFVYVLVIGGGGYMVLQGGSGMDAASIISFLLGLVILFDPMRLLAGFFSQLQASLILLASVRNIYNEPIKITDHENSVSEFDKQGDISFSNVKFAYDPQHPLFADLNIVIEGGKKTAIVGATGSGKTSILSLITRLYDVNEGKITIGSRDIRNIKVQALRDAFSVVAQDIVIFNASIWENIRYIAPNATEEEIWAAAEAAEIAELIRARRDAPLGPKGSQLSGGQKQRIAIARAFLRSAPILLLDEATSALDQKTEKRIQNALLRLSENKTTIIVAHRLSSVVTADKIYVLDRGKVVEEGTHEELMATQGLYATMYASQKQDYT</sequence>
<gene>
    <name evidence="12" type="ORF">SAMN05443999_105273</name>
</gene>
<dbReference type="EMBL" id="FOAG01000005">
    <property type="protein sequence ID" value="SEL47289.1"/>
    <property type="molecule type" value="Genomic_DNA"/>
</dbReference>
<comment type="subcellular location">
    <subcellularLocation>
        <location evidence="1">Cell membrane</location>
        <topology evidence="1">Multi-pass membrane protein</topology>
    </subcellularLocation>
</comment>
<keyword evidence="5" id="KW-0547">Nucleotide-binding</keyword>
<dbReference type="SMART" id="SM00382">
    <property type="entry name" value="AAA"/>
    <property type="match status" value="1"/>
</dbReference>
<dbReference type="GO" id="GO:0015421">
    <property type="term" value="F:ABC-type oligopeptide transporter activity"/>
    <property type="evidence" value="ECO:0007669"/>
    <property type="project" value="TreeGrafter"/>
</dbReference>
<feature type="transmembrane region" description="Helical" evidence="9">
    <location>
        <begin position="71"/>
        <end position="92"/>
    </location>
</feature>
<dbReference type="CDD" id="cd18552">
    <property type="entry name" value="ABC_6TM_MsbA_like"/>
    <property type="match status" value="1"/>
</dbReference>
<feature type="transmembrane region" description="Helical" evidence="9">
    <location>
        <begin position="264"/>
        <end position="282"/>
    </location>
</feature>
<dbReference type="FunFam" id="3.40.50.300:FF:000221">
    <property type="entry name" value="Multidrug ABC transporter ATP-binding protein"/>
    <property type="match status" value="1"/>
</dbReference>
<evidence type="ECO:0000256" key="2">
    <source>
        <dbReference type="ARBA" id="ARBA00022448"/>
    </source>
</evidence>
<evidence type="ECO:0000313" key="13">
    <source>
        <dbReference type="Proteomes" id="UP000199582"/>
    </source>
</evidence>
<dbReference type="PROSITE" id="PS50893">
    <property type="entry name" value="ABC_TRANSPORTER_2"/>
    <property type="match status" value="1"/>
</dbReference>
<evidence type="ECO:0000256" key="9">
    <source>
        <dbReference type="SAM" id="Phobius"/>
    </source>
</evidence>
<dbReference type="InterPro" id="IPR027417">
    <property type="entry name" value="P-loop_NTPase"/>
</dbReference>
<dbReference type="InterPro" id="IPR017871">
    <property type="entry name" value="ABC_transporter-like_CS"/>
</dbReference>
<dbReference type="Proteomes" id="UP000199582">
    <property type="component" value="Unassembled WGS sequence"/>
</dbReference>
<dbReference type="RefSeq" id="WP_245770657.1">
    <property type="nucleotide sequence ID" value="NZ_FOAG01000005.1"/>
</dbReference>
<dbReference type="STRING" id="1287727.SAMN05443999_105273"/>
<dbReference type="Pfam" id="PF00664">
    <property type="entry name" value="ABC_membrane"/>
    <property type="match status" value="1"/>
</dbReference>
<feature type="transmembrane region" description="Helical" evidence="9">
    <location>
        <begin position="173"/>
        <end position="192"/>
    </location>
</feature>
<keyword evidence="13" id="KW-1185">Reference proteome</keyword>
<protein>
    <submittedName>
        <fullName evidence="12">ATP-binding cassette, subfamily B/ATP-binding cassette, subfamily B, MsbA</fullName>
    </submittedName>
</protein>
<evidence type="ECO:0000256" key="7">
    <source>
        <dbReference type="ARBA" id="ARBA00022989"/>
    </source>
</evidence>
<evidence type="ECO:0000256" key="3">
    <source>
        <dbReference type="ARBA" id="ARBA00022475"/>
    </source>
</evidence>
<dbReference type="InterPro" id="IPR036640">
    <property type="entry name" value="ABC1_TM_sf"/>
</dbReference>
<evidence type="ECO:0000256" key="1">
    <source>
        <dbReference type="ARBA" id="ARBA00004651"/>
    </source>
</evidence>
<reference evidence="12 13" key="1">
    <citation type="submission" date="2016-10" db="EMBL/GenBank/DDBJ databases">
        <authorList>
            <person name="de Groot N.N."/>
        </authorList>
    </citation>
    <scope>NUCLEOTIDE SEQUENCE [LARGE SCALE GENOMIC DNA]</scope>
    <source>
        <strain evidence="12 13">DSM 100674</strain>
    </source>
</reference>
<feature type="domain" description="ABC transporter" evidence="10">
    <location>
        <begin position="353"/>
        <end position="584"/>
    </location>
</feature>
<proteinExistence type="predicted"/>
<dbReference type="PROSITE" id="PS50929">
    <property type="entry name" value="ABC_TM1F"/>
    <property type="match status" value="1"/>
</dbReference>
<evidence type="ECO:0000256" key="5">
    <source>
        <dbReference type="ARBA" id="ARBA00022741"/>
    </source>
</evidence>
<dbReference type="Pfam" id="PF00005">
    <property type="entry name" value="ABC_tran"/>
    <property type="match status" value="1"/>
</dbReference>
<feature type="transmembrane region" description="Helical" evidence="9">
    <location>
        <begin position="31"/>
        <end position="51"/>
    </location>
</feature>
<dbReference type="AlphaFoldDB" id="A0A1H7QHL7"/>